<sequence length="459" mass="50850">MDQYEQIESVVRLARALHDVDWGDWTLSALRDLVDARPGWSLGEPGPFDVMIRPGTGERDVIVSTGKHGPEATRYGWASVPLPAALHEPEAFAALVEALQEVGAPVPHRGTAAAPGLRWRDDRRVMILQRNAKSVWLAVHPAPVPYVGEVAAALHDIEHGPWTLEDLRALADARPGWELDGDLLRVGGGEFPCGRGRVRLLEYAEGASLEQRRAAFGDLFDAVVGGIGDPTLHGGSADGPGVRWRNEHRLLMLRGDRRGVWLESHPTEEIENEEYRTFEWGGAWNASEPSDFGHLPYLWQLDREGPGDNPVFWPGGRLATSMKHLREALELLLTAFAEQLPAQIGNEWATFQIRSRAGAGRIVVTFDPGRLNVYAYDRAEDDPDDKAALMRDRGWQERERGCWRTSFPHPDEASAAEAARLMVDELEDWGAVDPAEDLFSADVSCNDYGWFRLTGLGVG</sequence>
<protein>
    <submittedName>
        <fullName evidence="1">Uncharacterized protein</fullName>
    </submittedName>
</protein>
<gene>
    <name evidence="1" type="ORF">HNR21_004149</name>
</gene>
<organism evidence="1 2">
    <name type="scientific">Thermomonospora cellulosilytica</name>
    <dbReference type="NCBI Taxonomy" id="1411118"/>
    <lineage>
        <taxon>Bacteria</taxon>
        <taxon>Bacillati</taxon>
        <taxon>Actinomycetota</taxon>
        <taxon>Actinomycetes</taxon>
        <taxon>Streptosporangiales</taxon>
        <taxon>Thermomonosporaceae</taxon>
        <taxon>Thermomonospora</taxon>
    </lineage>
</organism>
<comment type="caution">
    <text evidence="1">The sequence shown here is derived from an EMBL/GenBank/DDBJ whole genome shotgun (WGS) entry which is preliminary data.</text>
</comment>
<evidence type="ECO:0000313" key="1">
    <source>
        <dbReference type="EMBL" id="MBA9005267.1"/>
    </source>
</evidence>
<name>A0A7W3R9Z3_9ACTN</name>
<accession>A0A7W3R9Z3</accession>
<reference evidence="1 2" key="1">
    <citation type="submission" date="2020-08" db="EMBL/GenBank/DDBJ databases">
        <title>Sequencing the genomes of 1000 actinobacteria strains.</title>
        <authorList>
            <person name="Klenk H.-P."/>
        </authorList>
    </citation>
    <scope>NUCLEOTIDE SEQUENCE [LARGE SCALE GENOMIC DNA]</scope>
    <source>
        <strain evidence="1 2">DSM 45823</strain>
    </source>
</reference>
<proteinExistence type="predicted"/>
<dbReference type="AlphaFoldDB" id="A0A7W3R9Z3"/>
<dbReference type="RefSeq" id="WP_182706485.1">
    <property type="nucleotide sequence ID" value="NZ_JACJII010000001.1"/>
</dbReference>
<dbReference type="Proteomes" id="UP000539313">
    <property type="component" value="Unassembled WGS sequence"/>
</dbReference>
<keyword evidence="2" id="KW-1185">Reference proteome</keyword>
<evidence type="ECO:0000313" key="2">
    <source>
        <dbReference type="Proteomes" id="UP000539313"/>
    </source>
</evidence>
<dbReference type="EMBL" id="JACJII010000001">
    <property type="protein sequence ID" value="MBA9005267.1"/>
    <property type="molecule type" value="Genomic_DNA"/>
</dbReference>